<dbReference type="PROSITE" id="PS50931">
    <property type="entry name" value="HTH_LYSR"/>
    <property type="match status" value="1"/>
</dbReference>
<dbReference type="InterPro" id="IPR036388">
    <property type="entry name" value="WH-like_DNA-bd_sf"/>
</dbReference>
<dbReference type="AlphaFoldDB" id="A0A1D2KJQ2"/>
<evidence type="ECO:0000313" key="7">
    <source>
        <dbReference type="Proteomes" id="UP000243591"/>
    </source>
</evidence>
<dbReference type="Proteomes" id="UP000243591">
    <property type="component" value="Chromosome"/>
</dbReference>
<keyword evidence="2" id="KW-0805">Transcription regulation</keyword>
<dbReference type="Pfam" id="PF03466">
    <property type="entry name" value="LysR_substrate"/>
    <property type="match status" value="1"/>
</dbReference>
<dbReference type="KEGG" id="bths:CNY62_05625"/>
<name>A0A1D2KJQ2_BROTH</name>
<evidence type="ECO:0000259" key="5">
    <source>
        <dbReference type="PROSITE" id="PS50931"/>
    </source>
</evidence>
<dbReference type="PANTHER" id="PTHR30126:SF64">
    <property type="entry name" value="HTH-TYPE TRANSCRIPTIONAL REGULATOR CITR"/>
    <property type="match status" value="1"/>
</dbReference>
<dbReference type="PRINTS" id="PR00039">
    <property type="entry name" value="HTHLYSR"/>
</dbReference>
<proteinExistence type="inferred from homology"/>
<dbReference type="Pfam" id="PF00126">
    <property type="entry name" value="HTH_1"/>
    <property type="match status" value="1"/>
</dbReference>
<evidence type="ECO:0000256" key="1">
    <source>
        <dbReference type="ARBA" id="ARBA00009437"/>
    </source>
</evidence>
<keyword evidence="7" id="KW-1185">Reference proteome</keyword>
<dbReference type="OrthoDB" id="9785745at2"/>
<dbReference type="Gene3D" id="1.10.10.10">
    <property type="entry name" value="Winged helix-like DNA-binding domain superfamily/Winged helix DNA-binding domain"/>
    <property type="match status" value="1"/>
</dbReference>
<dbReference type="STRING" id="2756.BFR44_06190"/>
<dbReference type="InterPro" id="IPR036390">
    <property type="entry name" value="WH_DNA-bd_sf"/>
</dbReference>
<dbReference type="EMBL" id="CP023483">
    <property type="protein sequence ID" value="ATF25921.1"/>
    <property type="molecule type" value="Genomic_DNA"/>
</dbReference>
<sequence length="276" mass="32315">MLSLLHTYVTVYELRNFSKAAEMLYLSQPTVSVHIQKLEEMTDTPLFIRNEKKGVEPTEFGEMFYIKALNLIKDWGSTLDEIKQKKTNRKHYTILISHSIAEMYFNNFIPSLILTFSEFDFDFLVKNSEEIIHAITNEKNVIGLIEKPTNRSDFNETILLEDQMVHVGSQDSPYWIEREENSGMRFYQELYLDQKKLHLHTITTNSLSFLVKLLENNIGQTLVSKKALDYLPQSIDWKDTQFKRHLTLIQKTEPLKNSDAGKLTTFLKTQIKKQQP</sequence>
<protein>
    <submittedName>
        <fullName evidence="6">LysR family transcriptional regulator</fullName>
    </submittedName>
</protein>
<dbReference type="GO" id="GO:0003700">
    <property type="term" value="F:DNA-binding transcription factor activity"/>
    <property type="evidence" value="ECO:0007669"/>
    <property type="project" value="InterPro"/>
</dbReference>
<keyword evidence="4" id="KW-0804">Transcription</keyword>
<dbReference type="PANTHER" id="PTHR30126">
    <property type="entry name" value="HTH-TYPE TRANSCRIPTIONAL REGULATOR"/>
    <property type="match status" value="1"/>
</dbReference>
<evidence type="ECO:0000256" key="4">
    <source>
        <dbReference type="ARBA" id="ARBA00023163"/>
    </source>
</evidence>
<gene>
    <name evidence="6" type="ORF">CNY62_05625</name>
</gene>
<organism evidence="6 7">
    <name type="scientific">Brochothrix thermosphacta</name>
    <name type="common">Microbacterium thermosphactum</name>
    <dbReference type="NCBI Taxonomy" id="2756"/>
    <lineage>
        <taxon>Bacteria</taxon>
        <taxon>Bacillati</taxon>
        <taxon>Bacillota</taxon>
        <taxon>Bacilli</taxon>
        <taxon>Bacillales</taxon>
        <taxon>Listeriaceae</taxon>
        <taxon>Brochothrix</taxon>
    </lineage>
</organism>
<reference evidence="6 7" key="1">
    <citation type="submission" date="2017-09" db="EMBL/GenBank/DDBJ databases">
        <title>Complete Genome Sequences of Two Strains of the Meat Spoilage Bacterium Brochothrix thermosphacta Isolated from Ground Chicken.</title>
        <authorList>
            <person name="Paoli G.C."/>
            <person name="Wijey C."/>
            <person name="Chen C.-Y."/>
            <person name="Nguyen L."/>
            <person name="Yan X."/>
            <person name="Irwin P.L."/>
        </authorList>
    </citation>
    <scope>NUCLEOTIDE SEQUENCE [LARGE SCALE GENOMIC DNA]</scope>
    <source>
        <strain evidence="6 7">BI</strain>
    </source>
</reference>
<dbReference type="InterPro" id="IPR005119">
    <property type="entry name" value="LysR_subst-bd"/>
</dbReference>
<dbReference type="SUPFAM" id="SSF46785">
    <property type="entry name" value="Winged helix' DNA-binding domain"/>
    <property type="match status" value="1"/>
</dbReference>
<dbReference type="SUPFAM" id="SSF53850">
    <property type="entry name" value="Periplasmic binding protein-like II"/>
    <property type="match status" value="1"/>
</dbReference>
<dbReference type="GO" id="GO:0000976">
    <property type="term" value="F:transcription cis-regulatory region binding"/>
    <property type="evidence" value="ECO:0007669"/>
    <property type="project" value="TreeGrafter"/>
</dbReference>
<evidence type="ECO:0000313" key="6">
    <source>
        <dbReference type="EMBL" id="ATF25921.1"/>
    </source>
</evidence>
<evidence type="ECO:0000256" key="3">
    <source>
        <dbReference type="ARBA" id="ARBA00023125"/>
    </source>
</evidence>
<comment type="similarity">
    <text evidence="1">Belongs to the LysR transcriptional regulatory family.</text>
</comment>
<evidence type="ECO:0000256" key="2">
    <source>
        <dbReference type="ARBA" id="ARBA00023015"/>
    </source>
</evidence>
<keyword evidence="3" id="KW-0238">DNA-binding</keyword>
<dbReference type="InterPro" id="IPR000847">
    <property type="entry name" value="LysR_HTH_N"/>
</dbReference>
<dbReference type="RefSeq" id="WP_069119637.1">
    <property type="nucleotide sequence ID" value="NZ_CP023483.1"/>
</dbReference>
<accession>A0A1D2KJQ2</accession>
<feature type="domain" description="HTH lysR-type" evidence="5">
    <location>
        <begin position="1"/>
        <end position="58"/>
    </location>
</feature>